<dbReference type="Pfam" id="PF08281">
    <property type="entry name" value="Sigma70_r4_2"/>
    <property type="match status" value="1"/>
</dbReference>
<feature type="domain" description="RNA polymerase sigma-70 region 2" evidence="5">
    <location>
        <begin position="28"/>
        <end position="94"/>
    </location>
</feature>
<dbReference type="Gene3D" id="1.10.10.10">
    <property type="entry name" value="Winged helix-like DNA-binding domain superfamily/Winged helix DNA-binding domain"/>
    <property type="match status" value="1"/>
</dbReference>
<dbReference type="Proteomes" id="UP001474120">
    <property type="component" value="Unassembled WGS sequence"/>
</dbReference>
<dbReference type="RefSeq" id="WP_342160830.1">
    <property type="nucleotide sequence ID" value="NZ_JBCDNA010000003.1"/>
</dbReference>
<dbReference type="Gene3D" id="1.10.1740.10">
    <property type="match status" value="1"/>
</dbReference>
<name>A0ABU9L2K7_9FLAO</name>
<dbReference type="Pfam" id="PF04542">
    <property type="entry name" value="Sigma70_r2"/>
    <property type="match status" value="1"/>
</dbReference>
<keyword evidence="2" id="KW-0805">Transcription regulation</keyword>
<dbReference type="InterPro" id="IPR007627">
    <property type="entry name" value="RNA_pol_sigma70_r2"/>
</dbReference>
<keyword evidence="3" id="KW-0731">Sigma factor</keyword>
<reference evidence="7 8" key="1">
    <citation type="submission" date="2024-04" db="EMBL/GenBank/DDBJ databases">
        <title>whole genome sequencing of Lutimonas vermicola strain IMCC1616.</title>
        <authorList>
            <person name="Bae S.S."/>
        </authorList>
    </citation>
    <scope>NUCLEOTIDE SEQUENCE [LARGE SCALE GENOMIC DNA]</scope>
    <source>
        <strain evidence="7 8">IMCC1616</strain>
    </source>
</reference>
<gene>
    <name evidence="7" type="ORF">AABB81_12210</name>
</gene>
<keyword evidence="4" id="KW-0804">Transcription</keyword>
<dbReference type="PANTHER" id="PTHR43133">
    <property type="entry name" value="RNA POLYMERASE ECF-TYPE SIGMA FACTO"/>
    <property type="match status" value="1"/>
</dbReference>
<keyword evidence="8" id="KW-1185">Reference proteome</keyword>
<organism evidence="7 8">
    <name type="scientific">Lutimonas vermicola</name>
    <dbReference type="NCBI Taxonomy" id="414288"/>
    <lineage>
        <taxon>Bacteria</taxon>
        <taxon>Pseudomonadati</taxon>
        <taxon>Bacteroidota</taxon>
        <taxon>Flavobacteriia</taxon>
        <taxon>Flavobacteriales</taxon>
        <taxon>Flavobacteriaceae</taxon>
        <taxon>Lutimonas</taxon>
    </lineage>
</organism>
<dbReference type="CDD" id="cd06171">
    <property type="entry name" value="Sigma70_r4"/>
    <property type="match status" value="1"/>
</dbReference>
<dbReference type="PANTHER" id="PTHR43133:SF46">
    <property type="entry name" value="RNA POLYMERASE SIGMA-70 FACTOR ECF SUBFAMILY"/>
    <property type="match status" value="1"/>
</dbReference>
<dbReference type="NCBIfam" id="TIGR02937">
    <property type="entry name" value="sigma70-ECF"/>
    <property type="match status" value="1"/>
</dbReference>
<dbReference type="InterPro" id="IPR014284">
    <property type="entry name" value="RNA_pol_sigma-70_dom"/>
</dbReference>
<dbReference type="InterPro" id="IPR039425">
    <property type="entry name" value="RNA_pol_sigma-70-like"/>
</dbReference>
<sequence>MSKVIKINKESYLIKQSLLKDRKAQKCLFDTYSPKMLGLCTYYIKDLQQSEEVMLNGFFKVFTKLNQYSNKGSFEGWIRKIMVFECISYLRKKKQIIFTDNIEQFDTVVENDIELSIAVEDLQNYINELPESCRMVFNMYVIEGYKHTEIAEILEVTVGTTKTQLYRARKALKEMISLHQKKYYETT</sequence>
<evidence type="ECO:0000313" key="8">
    <source>
        <dbReference type="Proteomes" id="UP001474120"/>
    </source>
</evidence>
<dbReference type="EMBL" id="JBCDNA010000003">
    <property type="protein sequence ID" value="MEL4456663.1"/>
    <property type="molecule type" value="Genomic_DNA"/>
</dbReference>
<feature type="domain" description="RNA polymerase sigma factor 70 region 4 type 2" evidence="6">
    <location>
        <begin position="121"/>
        <end position="172"/>
    </location>
</feature>
<dbReference type="InterPro" id="IPR013324">
    <property type="entry name" value="RNA_pol_sigma_r3/r4-like"/>
</dbReference>
<evidence type="ECO:0000256" key="4">
    <source>
        <dbReference type="ARBA" id="ARBA00023163"/>
    </source>
</evidence>
<dbReference type="InterPro" id="IPR013249">
    <property type="entry name" value="RNA_pol_sigma70_r4_t2"/>
</dbReference>
<evidence type="ECO:0000259" key="5">
    <source>
        <dbReference type="Pfam" id="PF04542"/>
    </source>
</evidence>
<dbReference type="InterPro" id="IPR013325">
    <property type="entry name" value="RNA_pol_sigma_r2"/>
</dbReference>
<evidence type="ECO:0000256" key="2">
    <source>
        <dbReference type="ARBA" id="ARBA00023015"/>
    </source>
</evidence>
<protein>
    <submittedName>
        <fullName evidence="7">RNA polymerase sigma factor</fullName>
    </submittedName>
</protein>
<evidence type="ECO:0000259" key="6">
    <source>
        <dbReference type="Pfam" id="PF08281"/>
    </source>
</evidence>
<comment type="caution">
    <text evidence="7">The sequence shown here is derived from an EMBL/GenBank/DDBJ whole genome shotgun (WGS) entry which is preliminary data.</text>
</comment>
<evidence type="ECO:0000313" key="7">
    <source>
        <dbReference type="EMBL" id="MEL4456663.1"/>
    </source>
</evidence>
<dbReference type="InterPro" id="IPR036388">
    <property type="entry name" value="WH-like_DNA-bd_sf"/>
</dbReference>
<evidence type="ECO:0000256" key="1">
    <source>
        <dbReference type="ARBA" id="ARBA00010641"/>
    </source>
</evidence>
<accession>A0ABU9L2K7</accession>
<dbReference type="SUPFAM" id="SSF88946">
    <property type="entry name" value="Sigma2 domain of RNA polymerase sigma factors"/>
    <property type="match status" value="1"/>
</dbReference>
<evidence type="ECO:0000256" key="3">
    <source>
        <dbReference type="ARBA" id="ARBA00023082"/>
    </source>
</evidence>
<dbReference type="SUPFAM" id="SSF88659">
    <property type="entry name" value="Sigma3 and sigma4 domains of RNA polymerase sigma factors"/>
    <property type="match status" value="1"/>
</dbReference>
<proteinExistence type="inferred from homology"/>
<comment type="similarity">
    <text evidence="1">Belongs to the sigma-70 factor family. ECF subfamily.</text>
</comment>